<dbReference type="InterPro" id="IPR000829">
    <property type="entry name" value="DAGK"/>
</dbReference>
<dbReference type="InterPro" id="IPR033717">
    <property type="entry name" value="UDPK"/>
</dbReference>
<feature type="active site" description="Proton acceptor" evidence="15">
    <location>
        <position position="63"/>
    </location>
</feature>
<comment type="similarity">
    <text evidence="2">Belongs to the bacterial diacylglycerol kinase family.</text>
</comment>
<dbReference type="GO" id="GO:0008654">
    <property type="term" value="P:phospholipid biosynthetic process"/>
    <property type="evidence" value="ECO:0007669"/>
    <property type="project" value="UniProtKB-KW"/>
</dbReference>
<evidence type="ECO:0000256" key="1">
    <source>
        <dbReference type="ARBA" id="ARBA00004651"/>
    </source>
</evidence>
<feature type="binding site" evidence="16">
    <location>
        <position position="63"/>
    </location>
    <ligand>
        <name>substrate</name>
    </ligand>
</feature>
<dbReference type="PANTHER" id="PTHR34299:SF1">
    <property type="entry name" value="DIACYLGLYCEROL KINASE"/>
    <property type="match status" value="1"/>
</dbReference>
<accession>F7NKY0</accession>
<dbReference type="GO" id="GO:0016301">
    <property type="term" value="F:kinase activity"/>
    <property type="evidence" value="ECO:0007669"/>
    <property type="project" value="UniProtKB-KW"/>
</dbReference>
<comment type="caution">
    <text evidence="20">The sequence shown here is derived from an EMBL/GenBank/DDBJ whole genome shotgun (WGS) entry which is preliminary data.</text>
</comment>
<feature type="transmembrane region" description="Helical" evidence="19">
    <location>
        <begin position="51"/>
        <end position="73"/>
    </location>
</feature>
<keyword evidence="5" id="KW-0808">Transferase</keyword>
<keyword evidence="18" id="KW-0479">Metal-binding</keyword>
<evidence type="ECO:0000256" key="10">
    <source>
        <dbReference type="ARBA" id="ARBA00022989"/>
    </source>
</evidence>
<feature type="binding site" evidence="17">
    <location>
        <position position="70"/>
    </location>
    <ligand>
        <name>ATP</name>
        <dbReference type="ChEBI" id="CHEBI:30616"/>
    </ligand>
</feature>
<keyword evidence="9 17" id="KW-0067">ATP-binding</keyword>
<feature type="binding site" evidence="17">
    <location>
        <begin position="88"/>
        <end position="89"/>
    </location>
    <ligand>
        <name>ATP</name>
        <dbReference type="ChEBI" id="CHEBI:30616"/>
    </ligand>
</feature>
<dbReference type="GO" id="GO:0005524">
    <property type="term" value="F:ATP binding"/>
    <property type="evidence" value="ECO:0007669"/>
    <property type="project" value="UniProtKB-KW"/>
</dbReference>
<evidence type="ECO:0000256" key="18">
    <source>
        <dbReference type="PIRSR" id="PIRSR600829-4"/>
    </source>
</evidence>
<dbReference type="PANTHER" id="PTHR34299">
    <property type="entry name" value="DIACYLGLYCEROL KINASE"/>
    <property type="match status" value="1"/>
</dbReference>
<dbReference type="AlphaFoldDB" id="F7NKY0"/>
<comment type="cofactor">
    <cofactor evidence="18">
        <name>Mg(2+)</name>
        <dbReference type="ChEBI" id="CHEBI:18420"/>
    </cofactor>
    <text evidence="18">Mn(2+), Zn(2+), Cd(2+) and Co(2+) support activity to lesser extents.</text>
</comment>
<evidence type="ECO:0000256" key="5">
    <source>
        <dbReference type="ARBA" id="ARBA00022679"/>
    </source>
</evidence>
<feature type="binding site" evidence="17">
    <location>
        <position position="3"/>
    </location>
    <ligand>
        <name>ATP</name>
        <dbReference type="ChEBI" id="CHEBI:30616"/>
    </ligand>
</feature>
<proteinExistence type="inferred from homology"/>
<evidence type="ECO:0000256" key="15">
    <source>
        <dbReference type="PIRSR" id="PIRSR600829-1"/>
    </source>
</evidence>
<feature type="binding site" evidence="18">
    <location>
        <position position="70"/>
    </location>
    <ligand>
        <name>a divalent metal cation</name>
        <dbReference type="ChEBI" id="CHEBI:60240"/>
    </ligand>
</feature>
<dbReference type="GO" id="GO:0046872">
    <property type="term" value="F:metal ion binding"/>
    <property type="evidence" value="ECO:0007669"/>
    <property type="project" value="UniProtKB-KW"/>
</dbReference>
<dbReference type="OrthoDB" id="9789934at2"/>
<dbReference type="Pfam" id="PF01219">
    <property type="entry name" value="DAGK_prokar"/>
    <property type="match status" value="1"/>
</dbReference>
<gene>
    <name evidence="20" type="ORF">ALO_13744</name>
</gene>
<dbReference type="RefSeq" id="WP_004096699.1">
    <property type="nucleotide sequence ID" value="NZ_AFGF01000121.1"/>
</dbReference>
<evidence type="ECO:0000256" key="8">
    <source>
        <dbReference type="ARBA" id="ARBA00022777"/>
    </source>
</evidence>
<feature type="transmembrane region" description="Helical" evidence="19">
    <location>
        <begin position="28"/>
        <end position="44"/>
    </location>
</feature>
<keyword evidence="12 19" id="KW-0472">Membrane</keyword>
<dbReference type="Proteomes" id="UP000003240">
    <property type="component" value="Unassembled WGS sequence"/>
</dbReference>
<name>F7NKY0_9FIRM</name>
<evidence type="ECO:0000256" key="17">
    <source>
        <dbReference type="PIRSR" id="PIRSR600829-3"/>
    </source>
</evidence>
<dbReference type="eggNOG" id="COG0818">
    <property type="taxonomic scope" value="Bacteria"/>
</dbReference>
<dbReference type="EMBL" id="AFGF01000121">
    <property type="protein sequence ID" value="EGO63323.1"/>
    <property type="molecule type" value="Genomic_DNA"/>
</dbReference>
<keyword evidence="10 19" id="KW-1133">Transmembrane helix</keyword>
<dbReference type="CDD" id="cd14265">
    <property type="entry name" value="UDPK_IM_like"/>
    <property type="match status" value="1"/>
</dbReference>
<evidence type="ECO:0000313" key="20">
    <source>
        <dbReference type="EMBL" id="EGO63323.1"/>
    </source>
</evidence>
<evidence type="ECO:0000256" key="6">
    <source>
        <dbReference type="ARBA" id="ARBA00022692"/>
    </source>
</evidence>
<keyword evidence="8 20" id="KW-0418">Kinase</keyword>
<organism evidence="20 21">
    <name type="scientific">Acetonema longum DSM 6540</name>
    <dbReference type="NCBI Taxonomy" id="1009370"/>
    <lineage>
        <taxon>Bacteria</taxon>
        <taxon>Bacillati</taxon>
        <taxon>Bacillota</taxon>
        <taxon>Negativicutes</taxon>
        <taxon>Acetonemataceae</taxon>
        <taxon>Acetonema</taxon>
    </lineage>
</organism>
<evidence type="ECO:0000256" key="12">
    <source>
        <dbReference type="ARBA" id="ARBA00023136"/>
    </source>
</evidence>
<keyword evidence="3" id="KW-1003">Cell membrane</keyword>
<keyword evidence="18" id="KW-0460">Magnesium</keyword>
<dbReference type="Gene3D" id="1.10.287.3610">
    <property type="match status" value="1"/>
</dbReference>
<keyword evidence="21" id="KW-1185">Reference proteome</keyword>
<keyword evidence="14" id="KW-1208">Phospholipid metabolism</keyword>
<dbReference type="InterPro" id="IPR036945">
    <property type="entry name" value="DAGK_sf"/>
</dbReference>
<keyword evidence="4" id="KW-0444">Lipid biosynthesis</keyword>
<keyword evidence="11" id="KW-0443">Lipid metabolism</keyword>
<sequence>MGRIFQSFCFAWQGLVYCLKTQPNMRLHGLTAIAVLVLGWYLNFSPLEKGILVLTVTMVLAAEMVNTAIEAVIDLISPGFHPLAKVAKDVAAGAVFIAAVAAAFIGWALFVPKILSFIK</sequence>
<evidence type="ECO:0000256" key="16">
    <source>
        <dbReference type="PIRSR" id="PIRSR600829-2"/>
    </source>
</evidence>
<evidence type="ECO:0000256" key="11">
    <source>
        <dbReference type="ARBA" id="ARBA00023098"/>
    </source>
</evidence>
<reference evidence="20 21" key="1">
    <citation type="journal article" date="2011" name="EMBO J.">
        <title>Structural diversity of bacterial flagellar motors.</title>
        <authorList>
            <person name="Chen S."/>
            <person name="Beeby M."/>
            <person name="Murphy G.E."/>
            <person name="Leadbetter J.R."/>
            <person name="Hendrixson D.R."/>
            <person name="Briegel A."/>
            <person name="Li Z."/>
            <person name="Shi J."/>
            <person name="Tocheva E.I."/>
            <person name="Muller A."/>
            <person name="Dobro M.J."/>
            <person name="Jensen G.J."/>
        </authorList>
    </citation>
    <scope>NUCLEOTIDE SEQUENCE [LARGE SCALE GENOMIC DNA]</scope>
    <source>
        <strain evidence="20 21">DSM 6540</strain>
    </source>
</reference>
<evidence type="ECO:0000256" key="13">
    <source>
        <dbReference type="ARBA" id="ARBA00023209"/>
    </source>
</evidence>
<feature type="transmembrane region" description="Helical" evidence="19">
    <location>
        <begin position="93"/>
        <end position="111"/>
    </location>
</feature>
<evidence type="ECO:0000256" key="7">
    <source>
        <dbReference type="ARBA" id="ARBA00022741"/>
    </source>
</evidence>
<dbReference type="GO" id="GO:0005886">
    <property type="term" value="C:plasma membrane"/>
    <property type="evidence" value="ECO:0007669"/>
    <property type="project" value="UniProtKB-SubCell"/>
</dbReference>
<keyword evidence="6 19" id="KW-0812">Transmembrane</keyword>
<evidence type="ECO:0000256" key="14">
    <source>
        <dbReference type="ARBA" id="ARBA00023264"/>
    </source>
</evidence>
<protein>
    <submittedName>
        <fullName evidence="20">Diacylglycerol kinase</fullName>
    </submittedName>
</protein>
<keyword evidence="13" id="KW-0594">Phospholipid biosynthesis</keyword>
<comment type="subcellular location">
    <subcellularLocation>
        <location evidence="1">Cell membrane</location>
        <topology evidence="1">Multi-pass membrane protein</topology>
    </subcellularLocation>
</comment>
<evidence type="ECO:0000256" key="9">
    <source>
        <dbReference type="ARBA" id="ARBA00022840"/>
    </source>
</evidence>
<feature type="binding site" evidence="16">
    <location>
        <position position="3"/>
    </location>
    <ligand>
        <name>substrate</name>
    </ligand>
</feature>
<keyword evidence="7 17" id="KW-0547">Nucleotide-binding</keyword>
<evidence type="ECO:0000256" key="2">
    <source>
        <dbReference type="ARBA" id="ARBA00005967"/>
    </source>
</evidence>
<evidence type="ECO:0000256" key="3">
    <source>
        <dbReference type="ARBA" id="ARBA00022475"/>
    </source>
</evidence>
<dbReference type="STRING" id="1009370.ALO_13744"/>
<evidence type="ECO:0000256" key="19">
    <source>
        <dbReference type="SAM" id="Phobius"/>
    </source>
</evidence>
<evidence type="ECO:0000256" key="4">
    <source>
        <dbReference type="ARBA" id="ARBA00022516"/>
    </source>
</evidence>
<evidence type="ECO:0000313" key="21">
    <source>
        <dbReference type="Proteomes" id="UP000003240"/>
    </source>
</evidence>